<dbReference type="AlphaFoldDB" id="A0AAJ7N3K7"/>
<name>A0AAJ7N3K7_9HYME</name>
<dbReference type="InterPro" id="IPR036612">
    <property type="entry name" value="KH_dom_type_1_sf"/>
</dbReference>
<dbReference type="InterPro" id="IPR055211">
    <property type="entry name" value="KH_PNO1_2nd"/>
</dbReference>
<proteinExistence type="inferred from homology"/>
<evidence type="ECO:0000259" key="5">
    <source>
        <dbReference type="SMART" id="SM00322"/>
    </source>
</evidence>
<gene>
    <name evidence="7" type="primary">LOC108622549</name>
</gene>
<keyword evidence="3" id="KW-0694">RNA-binding</keyword>
<dbReference type="Pfam" id="PF22891">
    <property type="entry name" value="KH_PNO1_2nd"/>
    <property type="match status" value="1"/>
</dbReference>
<evidence type="ECO:0000256" key="4">
    <source>
        <dbReference type="ARBA" id="ARBA00023242"/>
    </source>
</evidence>
<comment type="similarity">
    <text evidence="2">Belongs to the PNO1 family.</text>
</comment>
<accession>A0AAJ7N3K7</accession>
<reference evidence="7" key="1">
    <citation type="submission" date="2025-08" db="UniProtKB">
        <authorList>
            <consortium name="RefSeq"/>
        </authorList>
    </citation>
    <scope>IDENTIFICATION</scope>
    <source>
        <tissue evidence="7">Whole body</tissue>
    </source>
</reference>
<protein>
    <submittedName>
        <fullName evidence="7">RNA-binding protein pno1-like</fullName>
    </submittedName>
</protein>
<comment type="subcellular location">
    <subcellularLocation>
        <location evidence="1">Nucleus</location>
        <location evidence="1">Nucleolus</location>
    </subcellularLocation>
</comment>
<dbReference type="KEGG" id="ccal:108622549"/>
<dbReference type="GO" id="GO:0003723">
    <property type="term" value="F:RNA binding"/>
    <property type="evidence" value="ECO:0007669"/>
    <property type="project" value="UniProtKB-KW"/>
</dbReference>
<dbReference type="InterPro" id="IPR004087">
    <property type="entry name" value="KH_dom"/>
</dbReference>
<dbReference type="CDD" id="cd22391">
    <property type="entry name" value="KH-I_PNO1_rpt1"/>
    <property type="match status" value="1"/>
</dbReference>
<dbReference type="SMART" id="SM00322">
    <property type="entry name" value="KH"/>
    <property type="match status" value="1"/>
</dbReference>
<dbReference type="Proteomes" id="UP000694925">
    <property type="component" value="Unplaced"/>
</dbReference>
<dbReference type="GO" id="GO:0005730">
    <property type="term" value="C:nucleolus"/>
    <property type="evidence" value="ECO:0007669"/>
    <property type="project" value="UniProtKB-SubCell"/>
</dbReference>
<dbReference type="PANTHER" id="PTHR12826">
    <property type="entry name" value="RIBONUCLEASE Y"/>
    <property type="match status" value="1"/>
</dbReference>
<evidence type="ECO:0000256" key="3">
    <source>
        <dbReference type="ARBA" id="ARBA00022884"/>
    </source>
</evidence>
<feature type="domain" description="K Homology" evidence="5">
    <location>
        <begin position="144"/>
        <end position="218"/>
    </location>
</feature>
<dbReference type="InterPro" id="IPR055212">
    <property type="entry name" value="KH-I_PNO1_first"/>
</dbReference>
<organism evidence="6 7">
    <name type="scientific">Ceratina calcarata</name>
    <dbReference type="NCBI Taxonomy" id="156304"/>
    <lineage>
        <taxon>Eukaryota</taxon>
        <taxon>Metazoa</taxon>
        <taxon>Ecdysozoa</taxon>
        <taxon>Arthropoda</taxon>
        <taxon>Hexapoda</taxon>
        <taxon>Insecta</taxon>
        <taxon>Pterygota</taxon>
        <taxon>Neoptera</taxon>
        <taxon>Endopterygota</taxon>
        <taxon>Hymenoptera</taxon>
        <taxon>Apocrita</taxon>
        <taxon>Aculeata</taxon>
        <taxon>Apoidea</taxon>
        <taxon>Anthophila</taxon>
        <taxon>Apidae</taxon>
        <taxon>Ceratina</taxon>
        <taxon>Zadontomerus</taxon>
    </lineage>
</organism>
<evidence type="ECO:0000256" key="1">
    <source>
        <dbReference type="ARBA" id="ARBA00004604"/>
    </source>
</evidence>
<dbReference type="PANTHER" id="PTHR12826:SF13">
    <property type="entry name" value="RNA-BINDING PROTEIN PNO1"/>
    <property type="match status" value="1"/>
</dbReference>
<evidence type="ECO:0000313" key="6">
    <source>
        <dbReference type="Proteomes" id="UP000694925"/>
    </source>
</evidence>
<keyword evidence="4" id="KW-0539">Nucleus</keyword>
<sequence length="239" mass="27392">MNINKEDMNIEVDMTGFVEPRRRKKRSAADNRPKVEVITGVVDEMQSEWASKWEPTGEDSEQRVVTVPKDRYIPLKANWMKIFTPIVEHMQLHIRFNMKARTVELRMAPETPDIKNLQKGADFVQAFIYGFGVEDAMNLLRFDDLFMETFEIEDVKRSLKGDHLSRAIGRLAGKDGLTKLAIENSTVTSVVFVENKVHILGTFDSIALARRAISNLILGRKPPSKVHGQLRNMARRLNR</sequence>
<dbReference type="GeneID" id="108622549"/>
<evidence type="ECO:0000256" key="2">
    <source>
        <dbReference type="ARBA" id="ARBA00007515"/>
    </source>
</evidence>
<dbReference type="SUPFAM" id="SSF54791">
    <property type="entry name" value="Eukaryotic type KH-domain (KH-domain type I)"/>
    <property type="match status" value="1"/>
</dbReference>
<keyword evidence="6" id="KW-1185">Reference proteome</keyword>
<evidence type="ECO:0000313" key="7">
    <source>
        <dbReference type="RefSeq" id="XP_017875974.1"/>
    </source>
</evidence>
<dbReference type="RefSeq" id="XP_017875974.1">
    <property type="nucleotide sequence ID" value="XM_018020485.2"/>
</dbReference>
<dbReference type="Gene3D" id="3.30.1370.10">
    <property type="entry name" value="K Homology domain, type 1"/>
    <property type="match status" value="1"/>
</dbReference>